<organism evidence="2 3">
    <name type="scientific">Clytia hemisphaerica</name>
    <dbReference type="NCBI Taxonomy" id="252671"/>
    <lineage>
        <taxon>Eukaryota</taxon>
        <taxon>Metazoa</taxon>
        <taxon>Cnidaria</taxon>
        <taxon>Hydrozoa</taxon>
        <taxon>Hydroidolina</taxon>
        <taxon>Leptothecata</taxon>
        <taxon>Obeliida</taxon>
        <taxon>Clytiidae</taxon>
        <taxon>Clytia</taxon>
    </lineage>
</organism>
<dbReference type="PANTHER" id="PTHR13504">
    <property type="entry name" value="FIDO DOMAIN-CONTAINING PROTEIN DDB_G0283145"/>
    <property type="match status" value="1"/>
</dbReference>
<dbReference type="InterPro" id="IPR040198">
    <property type="entry name" value="Fido_containing"/>
</dbReference>
<dbReference type="InterPro" id="IPR036597">
    <property type="entry name" value="Fido-like_dom_sf"/>
</dbReference>
<dbReference type="PANTHER" id="PTHR13504:SF38">
    <property type="entry name" value="FIDO DOMAIN-CONTAINING PROTEIN"/>
    <property type="match status" value="1"/>
</dbReference>
<dbReference type="EnsemblMetazoa" id="CLYHEMT005594.1">
    <property type="protein sequence ID" value="CLYHEMP005594.1"/>
    <property type="gene ID" value="CLYHEMG005594"/>
</dbReference>
<dbReference type="InterPro" id="IPR003812">
    <property type="entry name" value="Fido"/>
</dbReference>
<feature type="domain" description="Fido" evidence="1">
    <location>
        <begin position="181"/>
        <end position="350"/>
    </location>
</feature>
<dbReference type="GeneID" id="136807910"/>
<accession>A0A7M5U361</accession>
<reference evidence="2" key="1">
    <citation type="submission" date="2021-01" db="UniProtKB">
        <authorList>
            <consortium name="EnsemblMetazoa"/>
        </authorList>
    </citation>
    <scope>IDENTIFICATION</scope>
</reference>
<sequence length="389" mass="45654">MVQCKLKDNLGDHPFWRTEDQKKDQPTIPKMIEEILEFKKIWDRFLKNIKDESRAYVEEQLKEIEIAFFVSVQVEEGIGMGTQEEDSDEKLPKDKVREDTEKILEDLKRIELEEKTAKHNFDYKRTKSVETVLDTYRKGKEKHHKPAAKNEEELTNLYKARKYLKQLIQLEQNDQKFSQLLELDIIKTTHEILMENLLEGKSGQPGHFSKSQRFGSFKGKEHHYPHIPDDKVTTDILTALVDCYNSSVDKQKREIDELNSKTLQQIFQSAAKFLFIFLQLHPFSDGNGRLGRLLCSYFLELICPFPSSIYNVYSPTEKSDYVKVLVAAREGIEFNVTLNNKSEGLDFFGKLYDHDESNMTALIIESNWFSWKKFINVLQKKFKNECILM</sequence>
<keyword evidence="3" id="KW-1185">Reference proteome</keyword>
<protein>
    <recommendedName>
        <fullName evidence="1">Fido domain-containing protein</fullName>
    </recommendedName>
</protein>
<evidence type="ECO:0000313" key="3">
    <source>
        <dbReference type="Proteomes" id="UP000594262"/>
    </source>
</evidence>
<dbReference type="Pfam" id="PF02661">
    <property type="entry name" value="Fic"/>
    <property type="match status" value="1"/>
</dbReference>
<dbReference type="AlphaFoldDB" id="A0A7M5U361"/>
<dbReference type="OrthoDB" id="5952475at2759"/>
<dbReference type="Proteomes" id="UP000594262">
    <property type="component" value="Unplaced"/>
</dbReference>
<dbReference type="PROSITE" id="PS51459">
    <property type="entry name" value="FIDO"/>
    <property type="match status" value="1"/>
</dbReference>
<dbReference type="SUPFAM" id="SSF140931">
    <property type="entry name" value="Fic-like"/>
    <property type="match status" value="1"/>
</dbReference>
<dbReference type="Gene3D" id="1.10.3290.10">
    <property type="entry name" value="Fido-like domain"/>
    <property type="match status" value="1"/>
</dbReference>
<name>A0A7M5U361_9CNID</name>
<evidence type="ECO:0000313" key="2">
    <source>
        <dbReference type="EnsemblMetazoa" id="CLYHEMP005594.1"/>
    </source>
</evidence>
<evidence type="ECO:0000259" key="1">
    <source>
        <dbReference type="PROSITE" id="PS51459"/>
    </source>
</evidence>
<proteinExistence type="predicted"/>
<dbReference type="RefSeq" id="XP_066920631.1">
    <property type="nucleotide sequence ID" value="XM_067064530.1"/>
</dbReference>